<evidence type="ECO:0000313" key="1">
    <source>
        <dbReference type="EMBL" id="RVU34264.1"/>
    </source>
</evidence>
<accession>A0A3S2WPU8</accession>
<comment type="caution">
    <text evidence="1">The sequence shown here is derived from an EMBL/GenBank/DDBJ whole genome shotgun (WGS) entry which is preliminary data.</text>
</comment>
<dbReference type="InterPro" id="IPR027417">
    <property type="entry name" value="P-loop_NTPase"/>
</dbReference>
<dbReference type="PANTHER" id="PTHR13696:SF96">
    <property type="entry name" value="COBQ_COBB_MIND_PARA NUCLEOTIDE BINDING DOMAIN-CONTAINING PROTEIN"/>
    <property type="match status" value="1"/>
</dbReference>
<dbReference type="EMBL" id="SADE01000004">
    <property type="protein sequence ID" value="RVU34264.1"/>
    <property type="molecule type" value="Genomic_DNA"/>
</dbReference>
<gene>
    <name evidence="1" type="ORF">EOI86_22080</name>
</gene>
<dbReference type="OrthoDB" id="13869at2"/>
<dbReference type="AlphaFoldDB" id="A0A3S2WPU8"/>
<organism evidence="1 2">
    <name type="scientific">Hwanghaeella grinnelliae</name>
    <dbReference type="NCBI Taxonomy" id="2500179"/>
    <lineage>
        <taxon>Bacteria</taxon>
        <taxon>Pseudomonadati</taxon>
        <taxon>Pseudomonadota</taxon>
        <taxon>Alphaproteobacteria</taxon>
        <taxon>Rhodospirillales</taxon>
        <taxon>Rhodospirillaceae</taxon>
        <taxon>Hwanghaeella</taxon>
    </lineage>
</organism>
<evidence type="ECO:0000313" key="2">
    <source>
        <dbReference type="Proteomes" id="UP000287447"/>
    </source>
</evidence>
<dbReference type="PANTHER" id="PTHR13696">
    <property type="entry name" value="P-LOOP CONTAINING NUCLEOSIDE TRIPHOSPHATE HYDROLASE"/>
    <property type="match status" value="1"/>
</dbReference>
<proteinExistence type="predicted"/>
<dbReference type="InterPro" id="IPR015223">
    <property type="entry name" value="MipZ"/>
</dbReference>
<dbReference type="CDD" id="cd02042">
    <property type="entry name" value="ParAB_family"/>
    <property type="match status" value="1"/>
</dbReference>
<dbReference type="SUPFAM" id="SSF52540">
    <property type="entry name" value="P-loop containing nucleoside triphosphate hydrolases"/>
    <property type="match status" value="1"/>
</dbReference>
<dbReference type="Pfam" id="PF09140">
    <property type="entry name" value="MipZ"/>
    <property type="match status" value="1"/>
</dbReference>
<reference evidence="2" key="1">
    <citation type="submission" date="2019-01" db="EMBL/GenBank/DDBJ databases">
        <title>Gri0909 isolated from a small marine red alga.</title>
        <authorList>
            <person name="Kim J."/>
            <person name="Jeong S.E."/>
            <person name="Jeon C.O."/>
        </authorList>
    </citation>
    <scope>NUCLEOTIDE SEQUENCE [LARGE SCALE GENOMIC DNA]</scope>
    <source>
        <strain evidence="2">Gri0909</strain>
    </source>
</reference>
<sequence>MPNAPQLPTEASKPAGPHFFVIGNEKGGTGKSTTSMHLIAGFMASGARVGSMDLDSRQGTLTRYIENRRDFAAKNGLDLTMPHHHAVLESRANIKAEAEAEEATTFHRTVQELRDCDVIIIDTPGRDSYLSRLGHAQADTLITPINDSFVDLDVLAIVDPDTYRVRRPSKYAEAVFQEKMSRARRLGANRTFDWIVIRNRLSQLDSRNRQAMDQALEELSRRIGFRVAPGFSERVVFRELFLEGLTLLDLKSTGSTKMSMSHVAARQELRDLLSAIGLSDVKV</sequence>
<keyword evidence="2" id="KW-1185">Reference proteome</keyword>
<protein>
    <submittedName>
        <fullName evidence="1">ATPase</fullName>
    </submittedName>
</protein>
<dbReference type="InterPro" id="IPR050678">
    <property type="entry name" value="DNA_Partitioning_ATPase"/>
</dbReference>
<dbReference type="Proteomes" id="UP000287447">
    <property type="component" value="Unassembled WGS sequence"/>
</dbReference>
<name>A0A3S2WPU8_9PROT</name>
<dbReference type="Gene3D" id="3.40.50.300">
    <property type="entry name" value="P-loop containing nucleotide triphosphate hydrolases"/>
    <property type="match status" value="1"/>
</dbReference>